<dbReference type="Proteomes" id="UP000007587">
    <property type="component" value="Chromosome"/>
</dbReference>
<dbReference type="InParanoid" id="H8MZV0"/>
<dbReference type="Gene3D" id="3.40.50.10690">
    <property type="entry name" value="putative lor/sdh protein like domains"/>
    <property type="match status" value="1"/>
</dbReference>
<dbReference type="STRING" id="1144275.COCOR_00398"/>
<evidence type="ECO:0000259" key="2">
    <source>
        <dbReference type="Pfam" id="PF21571"/>
    </source>
</evidence>
<name>H8MZV0_CORCM</name>
<evidence type="ECO:0000313" key="4">
    <source>
        <dbReference type="Proteomes" id="UP000007587"/>
    </source>
</evidence>
<sequence>MEARAALERVGGPAHGGGVTTIAHPDFTAARFGGFPDARFTPAPADGVLPEGFFTTTNLPTYVRVDGRWRMPREPRMDGALVLDAQGELWVREGRRVRAGEQVVVGKAEDGSEGVYVNMAYLMEEGEGEFKFMTSEVSREKPIDYAHMARVLVEERERGGYPIWVTGPALVHSRARADMTWFVENGFVGALLAGNAVAVHDIEASIYGTTLGMSGAGEATSGGHGLHMRAINRVRQAGSIAKAVEAGVITNGIMHACVKHGVPFVLTGSIRDDGPLPDVVTDNLAAQDAMRRHAVKATMAVLVATALHAIATGNMLPAFVTEKDGSLRELPTICVDSSEFVVSKLKDRGTHQAFGVVTNAQDFMHILRLYVERELAARAAAPKPA</sequence>
<protein>
    <recommendedName>
        <fullName evidence="5">LOR/SDH bifunctional enzyme conserved domain-containing protein</fullName>
    </recommendedName>
</protein>
<dbReference type="eggNOG" id="COG1915">
    <property type="taxonomic scope" value="Bacteria"/>
</dbReference>
<proteinExistence type="predicted"/>
<feature type="domain" description="Arginine dihydrolase ArgZ/ArgE-like C-terminal first subdomain" evidence="2">
    <location>
        <begin position="60"/>
        <end position="144"/>
    </location>
</feature>
<dbReference type="InterPro" id="IPR048963">
    <property type="entry name" value="ArgZ/ArgE-like_C_2nd"/>
</dbReference>
<evidence type="ECO:0000313" key="3">
    <source>
        <dbReference type="EMBL" id="AFE03460.1"/>
    </source>
</evidence>
<dbReference type="Pfam" id="PF21571">
    <property type="entry name" value="ArgZ-like_C_1st"/>
    <property type="match status" value="1"/>
</dbReference>
<dbReference type="HOGENOM" id="CLU_056125_0_0_7"/>
<dbReference type="KEGG" id="ccx:COCOR_00398"/>
<dbReference type="Pfam" id="PF21570">
    <property type="entry name" value="ArgZ-like_C_2nd"/>
    <property type="match status" value="1"/>
</dbReference>
<dbReference type="Gene3D" id="2.40.420.10">
    <property type="entry name" value="conserved putative lor/sdh protein from methanococcus maripaludis s2 domain"/>
    <property type="match status" value="1"/>
</dbReference>
<organism evidence="3 4">
    <name type="scientific">Corallococcus coralloides (strain ATCC 25202 / DSM 2259 / NBRC 100086 / M2)</name>
    <name type="common">Myxococcus coralloides</name>
    <dbReference type="NCBI Taxonomy" id="1144275"/>
    <lineage>
        <taxon>Bacteria</taxon>
        <taxon>Pseudomonadati</taxon>
        <taxon>Myxococcota</taxon>
        <taxon>Myxococcia</taxon>
        <taxon>Myxococcales</taxon>
        <taxon>Cystobacterineae</taxon>
        <taxon>Myxococcaceae</taxon>
        <taxon>Corallococcus</taxon>
    </lineage>
</organism>
<evidence type="ECO:0008006" key="5">
    <source>
        <dbReference type="Google" id="ProtNLM"/>
    </source>
</evidence>
<evidence type="ECO:0000259" key="1">
    <source>
        <dbReference type="Pfam" id="PF21570"/>
    </source>
</evidence>
<dbReference type="InterPro" id="IPR048964">
    <property type="entry name" value="ArgZ/ArgE-like_C_1st"/>
</dbReference>
<keyword evidence="4" id="KW-1185">Reference proteome</keyword>
<gene>
    <name evidence="3" type="ordered locus">COCOR_00398</name>
</gene>
<reference evidence="3 4" key="1">
    <citation type="journal article" date="2012" name="J. Bacteriol.">
        <title>Complete Genome Sequence of the Fruiting Myxobacterium Corallococcus coralloides DSM 2259.</title>
        <authorList>
            <person name="Huntley S."/>
            <person name="Zhang Y."/>
            <person name="Treuner-Lange A."/>
            <person name="Kneip S."/>
            <person name="Sensen C.W."/>
            <person name="Sogaard-Andersen L."/>
        </authorList>
    </citation>
    <scope>NUCLEOTIDE SEQUENCE [LARGE SCALE GENOMIC DNA]</scope>
    <source>
        <strain evidence="4">ATCC 25202 / DSM 2259 / NBRC 100086 / M2</strain>
    </source>
</reference>
<accession>H8MZV0</accession>
<reference evidence="4" key="2">
    <citation type="submission" date="2012-03" db="EMBL/GenBank/DDBJ databases">
        <title>Genome sequence of the fruiting myxobacterium Corallococcus coralloides DSM 2259.</title>
        <authorList>
            <person name="Huntley S."/>
            <person name="Zhang Y."/>
            <person name="Treuner-Lange A."/>
            <person name="Sensen C.W."/>
            <person name="Sogaard-Andersen L."/>
        </authorList>
    </citation>
    <scope>NUCLEOTIDE SEQUENCE [LARGE SCALE GENOMIC DNA]</scope>
    <source>
        <strain evidence="4">ATCC 25202 / DSM 2259 / NBRC 100086 / M2</strain>
    </source>
</reference>
<feature type="domain" description="Arginine dihydrolase ArgZ/ArgE-like C-terminal second subdomain" evidence="1">
    <location>
        <begin position="147"/>
        <end position="367"/>
    </location>
</feature>
<dbReference type="EMBL" id="CP003389">
    <property type="protein sequence ID" value="AFE03460.1"/>
    <property type="molecule type" value="Genomic_DNA"/>
</dbReference>
<dbReference type="AlphaFoldDB" id="H8MZV0"/>